<dbReference type="InterPro" id="IPR029071">
    <property type="entry name" value="Ubiquitin-like_domsf"/>
</dbReference>
<dbReference type="Proteomes" id="UP000639338">
    <property type="component" value="Unassembled WGS sequence"/>
</dbReference>
<feature type="transmembrane region" description="Helical" evidence="2">
    <location>
        <begin position="316"/>
        <end position="333"/>
    </location>
</feature>
<keyword evidence="2" id="KW-1133">Transmembrane helix</keyword>
<reference evidence="4 5" key="1">
    <citation type="submission" date="2020-08" db="EMBL/GenBank/DDBJ databases">
        <title>Aphidius gifuensis genome sequencing and assembly.</title>
        <authorList>
            <person name="Du Z."/>
        </authorList>
    </citation>
    <scope>NUCLEOTIDE SEQUENCE [LARGE SCALE GENOMIC DNA]</scope>
    <source>
        <strain evidence="4">YNYX2018</strain>
        <tissue evidence="4">Adults</tissue>
    </source>
</reference>
<dbReference type="EMBL" id="JACMRX010000004">
    <property type="protein sequence ID" value="KAF7990206.1"/>
    <property type="molecule type" value="Genomic_DNA"/>
</dbReference>
<dbReference type="InterPro" id="IPR040352">
    <property type="entry name" value="TMUB1/2"/>
</dbReference>
<keyword evidence="2" id="KW-0812">Transmembrane</keyword>
<feature type="domain" description="Ubiquitin-like" evidence="3">
    <location>
        <begin position="194"/>
        <end position="267"/>
    </location>
</feature>
<name>A0A834XNX5_APHGI</name>
<proteinExistence type="predicted"/>
<organism evidence="4 5">
    <name type="scientific">Aphidius gifuensis</name>
    <name type="common">Parasitoid wasp</name>
    <dbReference type="NCBI Taxonomy" id="684658"/>
    <lineage>
        <taxon>Eukaryota</taxon>
        <taxon>Metazoa</taxon>
        <taxon>Ecdysozoa</taxon>
        <taxon>Arthropoda</taxon>
        <taxon>Hexapoda</taxon>
        <taxon>Insecta</taxon>
        <taxon>Pterygota</taxon>
        <taxon>Neoptera</taxon>
        <taxon>Endopterygota</taxon>
        <taxon>Hymenoptera</taxon>
        <taxon>Apocrita</taxon>
        <taxon>Ichneumonoidea</taxon>
        <taxon>Braconidae</taxon>
        <taxon>Aphidiinae</taxon>
        <taxon>Aphidius</taxon>
    </lineage>
</organism>
<sequence>MPLIEGVGDEVTAFFITTCVLLIGWIAWCSTNISEQPLIRTVLILQHRTRSRLAELRSNNQTVSTITTIVGSVNDGTIRRLSSEANTSEENVETSTVETQQQTCSSEPANASSQIENDNNASADVSTIATEEVLIGAMDSHNDDDTNNIISTNDKIKKSTENISSNSTAESSSPIDNVDNSNSVNDDDNDDDEITIKLKYINDDQKIVRAKPKELVGNFIRRNFQVELNAQKRIRLIFNGHVLHPDNDTLEQCGLYDNCVVHCLVHQQRIQQSNNDTSSVNDSNTSSIYTGNQEFQNIQNPNGLTAVHNEWDLGRLLVSILTLILVFAWYSRYHYDQLFTVTTSLALYVLTAIFTLSVVGQVFQDQDTLRNIE</sequence>
<evidence type="ECO:0000256" key="2">
    <source>
        <dbReference type="SAM" id="Phobius"/>
    </source>
</evidence>
<dbReference type="SUPFAM" id="SSF54236">
    <property type="entry name" value="Ubiquitin-like"/>
    <property type="match status" value="1"/>
</dbReference>
<dbReference type="PROSITE" id="PS50053">
    <property type="entry name" value="UBIQUITIN_2"/>
    <property type="match status" value="1"/>
</dbReference>
<dbReference type="OrthoDB" id="161999at2759"/>
<keyword evidence="2" id="KW-0472">Membrane</keyword>
<dbReference type="CDD" id="cd17057">
    <property type="entry name" value="Ubl_TMUB1_like"/>
    <property type="match status" value="1"/>
</dbReference>
<dbReference type="InterPro" id="IPR000626">
    <property type="entry name" value="Ubiquitin-like_dom"/>
</dbReference>
<dbReference type="PANTHER" id="PTHR14557">
    <property type="entry name" value="PROTEIN C7ORF21"/>
    <property type="match status" value="1"/>
</dbReference>
<evidence type="ECO:0000259" key="3">
    <source>
        <dbReference type="PROSITE" id="PS50053"/>
    </source>
</evidence>
<evidence type="ECO:0000313" key="4">
    <source>
        <dbReference type="EMBL" id="KAF7990206.1"/>
    </source>
</evidence>
<feature type="compositionally biased region" description="Polar residues" evidence="1">
    <location>
        <begin position="108"/>
        <end position="123"/>
    </location>
</feature>
<dbReference type="Gene3D" id="3.10.20.90">
    <property type="entry name" value="Phosphatidylinositol 3-kinase Catalytic Subunit, Chain A, domain 1"/>
    <property type="match status" value="1"/>
</dbReference>
<feature type="region of interest" description="Disordered" evidence="1">
    <location>
        <begin position="83"/>
        <end position="123"/>
    </location>
</feature>
<dbReference type="PANTHER" id="PTHR14557:SF5">
    <property type="entry name" value="UBIQUITIN-LIKE DOMAIN-CONTAINING PROTEIN"/>
    <property type="match status" value="1"/>
</dbReference>
<feature type="compositionally biased region" description="Low complexity" evidence="1">
    <location>
        <begin position="161"/>
        <end position="184"/>
    </location>
</feature>
<dbReference type="SMART" id="SM00213">
    <property type="entry name" value="UBQ"/>
    <property type="match status" value="1"/>
</dbReference>
<evidence type="ECO:0000313" key="5">
    <source>
        <dbReference type="Proteomes" id="UP000639338"/>
    </source>
</evidence>
<comment type="caution">
    <text evidence="4">The sequence shown here is derived from an EMBL/GenBank/DDBJ whole genome shotgun (WGS) entry which is preliminary data.</text>
</comment>
<protein>
    <recommendedName>
        <fullName evidence="3">Ubiquitin-like domain-containing protein</fullName>
    </recommendedName>
</protein>
<dbReference type="Pfam" id="PF00240">
    <property type="entry name" value="ubiquitin"/>
    <property type="match status" value="1"/>
</dbReference>
<feature type="transmembrane region" description="Helical" evidence="2">
    <location>
        <begin position="12"/>
        <end position="30"/>
    </location>
</feature>
<dbReference type="AlphaFoldDB" id="A0A834XNX5"/>
<dbReference type="GO" id="GO:0036503">
    <property type="term" value="P:ERAD pathway"/>
    <property type="evidence" value="ECO:0007669"/>
    <property type="project" value="InterPro"/>
</dbReference>
<feature type="compositionally biased region" description="Low complexity" evidence="1">
    <location>
        <begin position="83"/>
        <end position="107"/>
    </location>
</feature>
<keyword evidence="5" id="KW-1185">Reference proteome</keyword>
<accession>A0A834XNX5</accession>
<gene>
    <name evidence="4" type="ORF">HCN44_000011</name>
</gene>
<feature type="region of interest" description="Disordered" evidence="1">
    <location>
        <begin position="160"/>
        <end position="191"/>
    </location>
</feature>
<evidence type="ECO:0000256" key="1">
    <source>
        <dbReference type="SAM" id="MobiDB-lite"/>
    </source>
</evidence>
<feature type="transmembrane region" description="Helical" evidence="2">
    <location>
        <begin position="345"/>
        <end position="363"/>
    </location>
</feature>